<keyword evidence="3" id="KW-1185">Reference proteome</keyword>
<accession>A0A1V6S0S8</accession>
<organism evidence="2 3">
    <name type="scientific">Penicillium flavigenum</name>
    <dbReference type="NCBI Taxonomy" id="254877"/>
    <lineage>
        <taxon>Eukaryota</taxon>
        <taxon>Fungi</taxon>
        <taxon>Dikarya</taxon>
        <taxon>Ascomycota</taxon>
        <taxon>Pezizomycotina</taxon>
        <taxon>Eurotiomycetes</taxon>
        <taxon>Eurotiomycetidae</taxon>
        <taxon>Eurotiales</taxon>
        <taxon>Aspergillaceae</taxon>
        <taxon>Penicillium</taxon>
    </lineage>
</organism>
<evidence type="ECO:0000313" key="2">
    <source>
        <dbReference type="EMBL" id="OQE07625.1"/>
    </source>
</evidence>
<dbReference type="EMBL" id="MLQL01000159">
    <property type="protein sequence ID" value="OQE07625.1"/>
    <property type="molecule type" value="Genomic_DNA"/>
</dbReference>
<keyword evidence="1" id="KW-0175">Coiled coil</keyword>
<gene>
    <name evidence="2" type="ORF">PENFLA_c159G02746</name>
</gene>
<feature type="coiled-coil region" evidence="1">
    <location>
        <begin position="65"/>
        <end position="92"/>
    </location>
</feature>
<protein>
    <submittedName>
        <fullName evidence="2">Uncharacterized protein</fullName>
    </submittedName>
</protein>
<dbReference type="OrthoDB" id="4323916at2759"/>
<evidence type="ECO:0000313" key="3">
    <source>
        <dbReference type="Proteomes" id="UP000191342"/>
    </source>
</evidence>
<dbReference type="Proteomes" id="UP000191342">
    <property type="component" value="Unassembled WGS sequence"/>
</dbReference>
<proteinExistence type="predicted"/>
<name>A0A1V6S0S8_9EURO</name>
<comment type="caution">
    <text evidence="2">The sequence shown here is derived from an EMBL/GenBank/DDBJ whole genome shotgun (WGS) entry which is preliminary data.</text>
</comment>
<evidence type="ECO:0000256" key="1">
    <source>
        <dbReference type="SAM" id="Coils"/>
    </source>
</evidence>
<reference evidence="3" key="1">
    <citation type="journal article" date="2017" name="Nat. Microbiol.">
        <title>Global analysis of biosynthetic gene clusters reveals vast potential of secondary metabolite production in Penicillium species.</title>
        <authorList>
            <person name="Nielsen J.C."/>
            <person name="Grijseels S."/>
            <person name="Prigent S."/>
            <person name="Ji B."/>
            <person name="Dainat J."/>
            <person name="Nielsen K.F."/>
            <person name="Frisvad J.C."/>
            <person name="Workman M."/>
            <person name="Nielsen J."/>
        </authorList>
    </citation>
    <scope>NUCLEOTIDE SEQUENCE [LARGE SCALE GENOMIC DNA]</scope>
    <source>
        <strain evidence="3">IBT 14082</strain>
    </source>
</reference>
<sequence length="139" mass="16153">MALRGALVVVRDYQGHSGLREPFQPILKVLADAERDGLKFAFPAIRLVGLYRRLWESCVSKHIDNQKLQQSNQSLKEANTHLRKERDDLRLHHEKQVARLRFFEQAFESSQERVINLLDDWNYPFSPNLAGLADVTREA</sequence>
<dbReference type="AlphaFoldDB" id="A0A1V6S0S8"/>